<gene>
    <name evidence="4" type="ORF">ETAA8_65940</name>
</gene>
<dbReference type="KEGG" id="aagg:ETAA8_65940"/>
<feature type="signal peptide" evidence="2">
    <location>
        <begin position="1"/>
        <end position="20"/>
    </location>
</feature>
<dbReference type="OrthoDB" id="247570at2"/>
<evidence type="ECO:0000256" key="1">
    <source>
        <dbReference type="ARBA" id="ARBA00022729"/>
    </source>
</evidence>
<dbReference type="PANTHER" id="PTHR44103">
    <property type="entry name" value="PROPROTEIN CONVERTASE P"/>
    <property type="match status" value="1"/>
</dbReference>
<feature type="chain" id="PRO_5021713798" evidence="2">
    <location>
        <begin position="21"/>
        <end position="410"/>
    </location>
</feature>
<reference evidence="4 5" key="1">
    <citation type="submission" date="2019-02" db="EMBL/GenBank/DDBJ databases">
        <title>Deep-cultivation of Planctomycetes and their phenomic and genomic characterization uncovers novel biology.</title>
        <authorList>
            <person name="Wiegand S."/>
            <person name="Jogler M."/>
            <person name="Boedeker C."/>
            <person name="Pinto D."/>
            <person name="Vollmers J."/>
            <person name="Rivas-Marin E."/>
            <person name="Kohn T."/>
            <person name="Peeters S.H."/>
            <person name="Heuer A."/>
            <person name="Rast P."/>
            <person name="Oberbeckmann S."/>
            <person name="Bunk B."/>
            <person name="Jeske O."/>
            <person name="Meyerdierks A."/>
            <person name="Storesund J.E."/>
            <person name="Kallscheuer N."/>
            <person name="Luecker S."/>
            <person name="Lage O.M."/>
            <person name="Pohl T."/>
            <person name="Merkel B.J."/>
            <person name="Hornburger P."/>
            <person name="Mueller R.-W."/>
            <person name="Bruemmer F."/>
            <person name="Labrenz M."/>
            <person name="Spormann A.M."/>
            <person name="Op den Camp H."/>
            <person name="Overmann J."/>
            <person name="Amann R."/>
            <person name="Jetten M.S.M."/>
            <person name="Mascher T."/>
            <person name="Medema M.H."/>
            <person name="Devos D.P."/>
            <person name="Kaster A.-K."/>
            <person name="Ovreas L."/>
            <person name="Rohde M."/>
            <person name="Galperin M.Y."/>
            <person name="Jogler C."/>
        </authorList>
    </citation>
    <scope>NUCLEOTIDE SEQUENCE [LARGE SCALE GENOMIC DNA]</scope>
    <source>
        <strain evidence="4 5">ETA_A8</strain>
    </source>
</reference>
<sequence length="410" mass="45610" precursor="true">MKTCHVFAVLVTCVLGSLQAAEIPFKAEELPTKLGVGYAVRLIDMNNDQKLDICIVDQTRILWLENPTWKEHTLIDKQTRPDNVCFAPADIDGDGKIDFAVGADWKPFNTESGGTVQWIRRNPNEHKKDVKAPLLWEVHPISEVPTVHRINFADLDGDKKPELIVSPLMGRGTTKPNWQEATCQLLSYKIPADPVKGPWEPTVIDDKLHVTHNFQVTDFDHDGQPDILYVGFEGVSLLTKDASGKWQNKRIGEGNQKTSPNRGASEIKHGMLGKSGDYIATIEPWHGHQVVVYTKPTTERPSAGEGLWNRQVVDEELKWGHAVWCANLDDDEAEELVIGIRDDLGPTRKGGVRIYDPQDAAGQKWERQFVDQGGVAVEDLAVGDLNGDGKAEIVAVGRATHNVKIYWNGK</sequence>
<dbReference type="Pfam" id="PF22301">
    <property type="entry name" value="AUDH_beta_propeller"/>
    <property type="match status" value="1"/>
</dbReference>
<organism evidence="4 5">
    <name type="scientific">Anatilimnocola aggregata</name>
    <dbReference type="NCBI Taxonomy" id="2528021"/>
    <lineage>
        <taxon>Bacteria</taxon>
        <taxon>Pseudomonadati</taxon>
        <taxon>Planctomycetota</taxon>
        <taxon>Planctomycetia</taxon>
        <taxon>Pirellulales</taxon>
        <taxon>Pirellulaceae</taxon>
        <taxon>Anatilimnocola</taxon>
    </lineage>
</organism>
<dbReference type="Pfam" id="PF13517">
    <property type="entry name" value="FG-GAP_3"/>
    <property type="match status" value="1"/>
</dbReference>
<dbReference type="InterPro" id="IPR028994">
    <property type="entry name" value="Integrin_alpha_N"/>
</dbReference>
<dbReference type="EMBL" id="CP036274">
    <property type="protein sequence ID" value="QDU31436.1"/>
    <property type="molecule type" value="Genomic_DNA"/>
</dbReference>
<dbReference type="AlphaFoldDB" id="A0A517YMK0"/>
<evidence type="ECO:0000313" key="5">
    <source>
        <dbReference type="Proteomes" id="UP000315017"/>
    </source>
</evidence>
<keyword evidence="1 2" id="KW-0732">Signal</keyword>
<dbReference type="PANTHER" id="PTHR44103:SF1">
    <property type="entry name" value="PROPROTEIN CONVERTASE P"/>
    <property type="match status" value="1"/>
</dbReference>
<evidence type="ECO:0000259" key="3">
    <source>
        <dbReference type="Pfam" id="PF22301"/>
    </source>
</evidence>
<accession>A0A517YMK0</accession>
<dbReference type="InterPro" id="IPR054583">
    <property type="entry name" value="Beta-prop_AUDH"/>
</dbReference>
<name>A0A517YMK0_9BACT</name>
<evidence type="ECO:0000256" key="2">
    <source>
        <dbReference type="SAM" id="SignalP"/>
    </source>
</evidence>
<dbReference type="SUPFAM" id="SSF69318">
    <property type="entry name" value="Integrin alpha N-terminal domain"/>
    <property type="match status" value="1"/>
</dbReference>
<dbReference type="Proteomes" id="UP000315017">
    <property type="component" value="Chromosome"/>
</dbReference>
<protein>
    <submittedName>
        <fullName evidence="4">FG-GAP repeat protein</fullName>
    </submittedName>
</protein>
<feature type="domain" description="Aldos-2-ulose dehydratase beta-propeller" evidence="3">
    <location>
        <begin position="113"/>
        <end position="295"/>
    </location>
</feature>
<proteinExistence type="predicted"/>
<dbReference type="RefSeq" id="WP_145098569.1">
    <property type="nucleotide sequence ID" value="NZ_CP036274.1"/>
</dbReference>
<evidence type="ECO:0000313" key="4">
    <source>
        <dbReference type="EMBL" id="QDU31436.1"/>
    </source>
</evidence>
<keyword evidence="5" id="KW-1185">Reference proteome</keyword>
<dbReference type="Gene3D" id="2.130.10.130">
    <property type="entry name" value="Integrin alpha, N-terminal"/>
    <property type="match status" value="2"/>
</dbReference>
<dbReference type="InterPro" id="IPR013517">
    <property type="entry name" value="FG-GAP"/>
</dbReference>